<dbReference type="AlphaFoldDB" id="L7JXB4"/>
<gene>
    <name evidence="1" type="ORF">THOM_1084</name>
</gene>
<organism evidence="1 2">
    <name type="scientific">Trachipleistophora hominis</name>
    <name type="common">Microsporidian parasite</name>
    <dbReference type="NCBI Taxonomy" id="72359"/>
    <lineage>
        <taxon>Eukaryota</taxon>
        <taxon>Fungi</taxon>
        <taxon>Fungi incertae sedis</taxon>
        <taxon>Microsporidia</taxon>
        <taxon>Pleistophoridae</taxon>
        <taxon>Trachipleistophora</taxon>
    </lineage>
</organism>
<dbReference type="OMA" id="IVRQCEF"/>
<reference evidence="1 2" key="1">
    <citation type="journal article" date="2012" name="PLoS Pathog.">
        <title>The genome of the obligate intracellular parasite Trachipleistophora hominis: new insights into microsporidian genome dynamics and reductive evolution.</title>
        <authorList>
            <person name="Heinz E."/>
            <person name="Williams T.A."/>
            <person name="Nakjang S."/>
            <person name="Noel C.J."/>
            <person name="Swan D.C."/>
            <person name="Goldberg A.V."/>
            <person name="Harris S.R."/>
            <person name="Weinmaier T."/>
            <person name="Markert S."/>
            <person name="Becher D."/>
            <person name="Bernhardt J."/>
            <person name="Dagan T."/>
            <person name="Hacker C."/>
            <person name="Lucocq J.M."/>
            <person name="Schweder T."/>
            <person name="Rattei T."/>
            <person name="Hall N."/>
            <person name="Hirt R.P."/>
            <person name="Embley T.M."/>
        </authorList>
    </citation>
    <scope>NUCLEOTIDE SEQUENCE [LARGE SCALE GENOMIC DNA]</scope>
</reference>
<name>L7JXB4_TRAHO</name>
<dbReference type="Proteomes" id="UP000011185">
    <property type="component" value="Unassembled WGS sequence"/>
</dbReference>
<dbReference type="VEuPathDB" id="MicrosporidiaDB:THOM_1084"/>
<dbReference type="InParanoid" id="L7JXB4"/>
<evidence type="ECO:0000313" key="1">
    <source>
        <dbReference type="EMBL" id="ELQ75955.1"/>
    </source>
</evidence>
<sequence length="90" mass="10633">MQANFDDGINETLATLILRQSTSFDLTLLSMFTFPVLTHMCLKISDPYERGQDEEFCKDFYSQIVRQCEFLRQLHFIFKCSQLHLAFKLD</sequence>
<evidence type="ECO:0000313" key="2">
    <source>
        <dbReference type="Proteomes" id="UP000011185"/>
    </source>
</evidence>
<dbReference type="HOGENOM" id="CLU_2442428_0_0_1"/>
<keyword evidence="2" id="KW-1185">Reference proteome</keyword>
<proteinExistence type="predicted"/>
<accession>L7JXB4</accession>
<dbReference type="OrthoDB" id="10438843at2759"/>
<dbReference type="EMBL" id="JH993897">
    <property type="protein sequence ID" value="ELQ75955.1"/>
    <property type="molecule type" value="Genomic_DNA"/>
</dbReference>
<protein>
    <submittedName>
        <fullName evidence="1">Uncharacterized protein</fullName>
    </submittedName>
</protein>